<dbReference type="AlphaFoldDB" id="A0A835SK37"/>
<evidence type="ECO:0000313" key="1">
    <source>
        <dbReference type="EMBL" id="KAG2422100.1"/>
    </source>
</evidence>
<keyword evidence="2" id="KW-1185">Reference proteome</keyword>
<organism evidence="1 2">
    <name type="scientific">Chlamydomonas incerta</name>
    <dbReference type="NCBI Taxonomy" id="51695"/>
    <lineage>
        <taxon>Eukaryota</taxon>
        <taxon>Viridiplantae</taxon>
        <taxon>Chlorophyta</taxon>
        <taxon>core chlorophytes</taxon>
        <taxon>Chlorophyceae</taxon>
        <taxon>CS clade</taxon>
        <taxon>Chlamydomonadales</taxon>
        <taxon>Chlamydomonadaceae</taxon>
        <taxon>Chlamydomonas</taxon>
    </lineage>
</organism>
<comment type="caution">
    <text evidence="1">The sequence shown here is derived from an EMBL/GenBank/DDBJ whole genome shotgun (WGS) entry which is preliminary data.</text>
</comment>
<dbReference type="EMBL" id="JAEHOC010000211">
    <property type="protein sequence ID" value="KAG2422100.1"/>
    <property type="molecule type" value="Genomic_DNA"/>
</dbReference>
<sequence length="97" mass="9307">MLSVPSLAAADTLAADVQQDIQFLDELMKAHGFLAAMASLAAASPAAAAAASTKAAAAAASTKASPAAVSPKYPEAAVVSYVSPTATCPSATSPGDG</sequence>
<dbReference type="Proteomes" id="UP000650467">
    <property type="component" value="Unassembled WGS sequence"/>
</dbReference>
<gene>
    <name evidence="1" type="ORF">HXX76_016276</name>
</gene>
<accession>A0A835SK37</accession>
<protein>
    <submittedName>
        <fullName evidence="1">Uncharacterized protein</fullName>
    </submittedName>
</protein>
<proteinExistence type="predicted"/>
<reference evidence="1" key="1">
    <citation type="journal article" date="2020" name="bioRxiv">
        <title>Comparative genomics of Chlamydomonas.</title>
        <authorList>
            <person name="Craig R.J."/>
            <person name="Hasan A.R."/>
            <person name="Ness R.W."/>
            <person name="Keightley P.D."/>
        </authorList>
    </citation>
    <scope>NUCLEOTIDE SEQUENCE</scope>
    <source>
        <strain evidence="1">SAG 7.73</strain>
    </source>
</reference>
<name>A0A835SK37_CHLIN</name>
<evidence type="ECO:0000313" key="2">
    <source>
        <dbReference type="Proteomes" id="UP000650467"/>
    </source>
</evidence>